<dbReference type="AlphaFoldDB" id="A0AAD9GHI7"/>
<accession>A0AAD9GHI7</accession>
<reference evidence="2" key="1">
    <citation type="journal article" date="2014" name="Nucleic Acids Res.">
        <title>The evolutionary dynamics of variant antigen genes in Babesia reveal a history of genomic innovation underlying host-parasite interaction.</title>
        <authorList>
            <person name="Jackson A.P."/>
            <person name="Otto T.D."/>
            <person name="Darby A."/>
            <person name="Ramaprasad A."/>
            <person name="Xia D."/>
            <person name="Echaide I.E."/>
            <person name="Farber M."/>
            <person name="Gahlot S."/>
            <person name="Gamble J."/>
            <person name="Gupta D."/>
            <person name="Gupta Y."/>
            <person name="Jackson L."/>
            <person name="Malandrin L."/>
            <person name="Malas T.B."/>
            <person name="Moussa E."/>
            <person name="Nair M."/>
            <person name="Reid A.J."/>
            <person name="Sanders M."/>
            <person name="Sharma J."/>
            <person name="Tracey A."/>
            <person name="Quail M.A."/>
            <person name="Weir W."/>
            <person name="Wastling J.M."/>
            <person name="Hall N."/>
            <person name="Willadsen P."/>
            <person name="Lingelbach K."/>
            <person name="Shiels B."/>
            <person name="Tait A."/>
            <person name="Berriman M."/>
            <person name="Allred D.R."/>
            <person name="Pain A."/>
        </authorList>
    </citation>
    <scope>NUCLEOTIDE SEQUENCE</scope>
    <source>
        <strain evidence="2">1802A</strain>
    </source>
</reference>
<proteinExistence type="predicted"/>
<evidence type="ECO:0000313" key="3">
    <source>
        <dbReference type="Proteomes" id="UP001195914"/>
    </source>
</evidence>
<gene>
    <name evidence="2" type="ORF">X943_003024</name>
</gene>
<keyword evidence="3" id="KW-1185">Reference proteome</keyword>
<evidence type="ECO:0000256" key="1">
    <source>
        <dbReference type="SAM" id="MobiDB-lite"/>
    </source>
</evidence>
<name>A0AAD9GHI7_BABDI</name>
<feature type="region of interest" description="Disordered" evidence="1">
    <location>
        <begin position="78"/>
        <end position="98"/>
    </location>
</feature>
<dbReference type="Proteomes" id="UP001195914">
    <property type="component" value="Unassembled WGS sequence"/>
</dbReference>
<reference evidence="2" key="2">
    <citation type="submission" date="2021-05" db="EMBL/GenBank/DDBJ databases">
        <authorList>
            <person name="Pain A."/>
        </authorList>
    </citation>
    <scope>NUCLEOTIDE SEQUENCE</scope>
    <source>
        <strain evidence="2">1802A</strain>
    </source>
</reference>
<protein>
    <submittedName>
        <fullName evidence="2">Uncharacterized protein</fullName>
    </submittedName>
</protein>
<evidence type="ECO:0000313" key="2">
    <source>
        <dbReference type="EMBL" id="KAK1938635.1"/>
    </source>
</evidence>
<sequence length="129" mass="13582">MVTDCQTLSAASILQQSLSAGPFTYGFVFKEGWENNIRSDLPSVIDNLTQSLNRLNESIAKLRSKALETVDSSDTLNYSADSLTEDSKEESSEKGSSTASIVGASVGTLGGTAALGGLGYFLRGFLFGV</sequence>
<organism evidence="2 3">
    <name type="scientific">Babesia divergens</name>
    <dbReference type="NCBI Taxonomy" id="32595"/>
    <lineage>
        <taxon>Eukaryota</taxon>
        <taxon>Sar</taxon>
        <taxon>Alveolata</taxon>
        <taxon>Apicomplexa</taxon>
        <taxon>Aconoidasida</taxon>
        <taxon>Piroplasmida</taxon>
        <taxon>Babesiidae</taxon>
        <taxon>Babesia</taxon>
    </lineage>
</organism>
<dbReference type="EMBL" id="JAHBMH010000024">
    <property type="protein sequence ID" value="KAK1938635.1"/>
    <property type="molecule type" value="Genomic_DNA"/>
</dbReference>
<comment type="caution">
    <text evidence="2">The sequence shown here is derived from an EMBL/GenBank/DDBJ whole genome shotgun (WGS) entry which is preliminary data.</text>
</comment>